<evidence type="ECO:0000313" key="3">
    <source>
        <dbReference type="EMBL" id="RWS24486.1"/>
    </source>
</evidence>
<comment type="caution">
    <text evidence="3">The sequence shown here is derived from an EMBL/GenBank/DDBJ whole genome shotgun (WGS) entry which is preliminary data.</text>
</comment>
<reference evidence="3 4" key="1">
    <citation type="journal article" date="2018" name="Gigascience">
        <title>Genomes of trombidid mites reveal novel predicted allergens and laterally-transferred genes associated with secondary metabolism.</title>
        <authorList>
            <person name="Dong X."/>
            <person name="Chaisiri K."/>
            <person name="Xia D."/>
            <person name="Armstrong S.D."/>
            <person name="Fang Y."/>
            <person name="Donnelly M.J."/>
            <person name="Kadowaki T."/>
            <person name="McGarry J.W."/>
            <person name="Darby A.C."/>
            <person name="Makepeace B.L."/>
        </authorList>
    </citation>
    <scope>NUCLEOTIDE SEQUENCE [LARGE SCALE GENOMIC DNA]</scope>
    <source>
        <strain evidence="3">UoL-UT</strain>
    </source>
</reference>
<dbReference type="Gene3D" id="1.10.3500.10">
    <property type="entry name" value="Tex N-terminal region-like"/>
    <property type="match status" value="1"/>
</dbReference>
<dbReference type="GO" id="GO:0006412">
    <property type="term" value="P:translation"/>
    <property type="evidence" value="ECO:0007669"/>
    <property type="project" value="TreeGrafter"/>
</dbReference>
<dbReference type="InterPro" id="IPR037027">
    <property type="entry name" value="YqgF/RNaseH-like_dom_sf"/>
</dbReference>
<dbReference type="InterPro" id="IPR006641">
    <property type="entry name" value="YqgF/RNaseH-like_dom"/>
</dbReference>
<dbReference type="SMART" id="SM00732">
    <property type="entry name" value="YqgFc"/>
    <property type="match status" value="1"/>
</dbReference>
<dbReference type="SUPFAM" id="SSF50249">
    <property type="entry name" value="Nucleic acid-binding proteins"/>
    <property type="match status" value="1"/>
</dbReference>
<proteinExistence type="predicted"/>
<dbReference type="STRING" id="299467.A0A443SAB1"/>
<gene>
    <name evidence="3" type="ORF">B4U80_04134</name>
</gene>
<evidence type="ECO:0000259" key="2">
    <source>
        <dbReference type="SMART" id="SM00732"/>
    </source>
</evidence>
<sequence length="652" mass="74024">MDLKEVFSKCMDISEVEKLYLPYETEDDEAVRARHLCLDESAKQILAGSMLDASDFVKIDCNGLETLDKINSGWQAVITDMICKDTDVMSYLSTLYKEEVPVIETELEDEKVAEVYQSGGESIVRKYLKFKSWKMPINNVDTQTVFKINRGEKEGLIRVYVIFNELIEKKLRQFCMTKWSKCSPSILSNCIYTAWDNFMKPNFAQHIRWELTNEAHKVALKVFRDNVKYLLLEEPIRGKTVLGIDPGYDNGCKLAVVSPWGVPIASGIVYVTTESGKINTCSELKRLVLTFECDIIALGNGKGCREIETLLRCMINQNQFRPFEITYKVVSESGVSCYSVSEEAAKEFPDLSPNIISAVSIARRLQDPLSELVKTDPKKLEVGMYLRDIEAERVEEIFGEVVVECVSFVGVDVNIASSVLLSKVSGITPEIANNIIMFRIQNGPFKSREQLRSIDGVTSKHFEQFAGFVRIIPETSQLLGENFNFFDATIIHPESYDDAEKLLKYIGVEKQSIGTPYMSDVIEHVLKRFEIRDLAVFCSTSITTITFLLDVFRKSLNHDVRFEQKKSCYKSTITHWDDLRPNMQLSGRVVNVTPIGAFIDVGLGGGQNAYLPPSKDNDLFGKLVPRQIVIVQVTRIDTFTRKFKVRLKRILE</sequence>
<evidence type="ECO:0000259" key="1">
    <source>
        <dbReference type="SMART" id="SM00316"/>
    </source>
</evidence>
<dbReference type="InterPro" id="IPR012337">
    <property type="entry name" value="RNaseH-like_sf"/>
</dbReference>
<dbReference type="GO" id="GO:0003735">
    <property type="term" value="F:structural constituent of ribosome"/>
    <property type="evidence" value="ECO:0007669"/>
    <property type="project" value="TreeGrafter"/>
</dbReference>
<protein>
    <recommendedName>
        <fullName evidence="5">S1 RNA-binding domain-containing protein 1-like protein</fullName>
    </recommendedName>
</protein>
<dbReference type="EMBL" id="NCKV01004812">
    <property type="protein sequence ID" value="RWS24486.1"/>
    <property type="molecule type" value="Genomic_DNA"/>
</dbReference>
<organism evidence="3 4">
    <name type="scientific">Leptotrombidium deliense</name>
    <dbReference type="NCBI Taxonomy" id="299467"/>
    <lineage>
        <taxon>Eukaryota</taxon>
        <taxon>Metazoa</taxon>
        <taxon>Ecdysozoa</taxon>
        <taxon>Arthropoda</taxon>
        <taxon>Chelicerata</taxon>
        <taxon>Arachnida</taxon>
        <taxon>Acari</taxon>
        <taxon>Acariformes</taxon>
        <taxon>Trombidiformes</taxon>
        <taxon>Prostigmata</taxon>
        <taxon>Anystina</taxon>
        <taxon>Parasitengona</taxon>
        <taxon>Trombiculoidea</taxon>
        <taxon>Trombiculidae</taxon>
        <taxon>Leptotrombidium</taxon>
    </lineage>
</organism>
<dbReference type="VEuPathDB" id="VectorBase:LDEU007554"/>
<dbReference type="Pfam" id="PF12836">
    <property type="entry name" value="HHH_3"/>
    <property type="match status" value="1"/>
</dbReference>
<keyword evidence="4" id="KW-1185">Reference proteome</keyword>
<feature type="domain" description="S1 motif" evidence="1">
    <location>
        <begin position="580"/>
        <end position="648"/>
    </location>
</feature>
<dbReference type="SUPFAM" id="SSF53098">
    <property type="entry name" value="Ribonuclease H-like"/>
    <property type="match status" value="1"/>
</dbReference>
<dbReference type="InterPro" id="IPR032639">
    <property type="entry name" value="Tex_YqgF"/>
</dbReference>
<dbReference type="Proteomes" id="UP000288716">
    <property type="component" value="Unassembled WGS sequence"/>
</dbReference>
<dbReference type="InterPro" id="IPR041692">
    <property type="entry name" value="HHH_9"/>
</dbReference>
<evidence type="ECO:0000313" key="4">
    <source>
        <dbReference type="Proteomes" id="UP000288716"/>
    </source>
</evidence>
<dbReference type="Gene3D" id="3.30.420.140">
    <property type="entry name" value="YqgF/RNase H-like domain"/>
    <property type="match status" value="1"/>
</dbReference>
<dbReference type="Gene3D" id="1.10.150.310">
    <property type="entry name" value="Tex RuvX-like domain-like"/>
    <property type="match status" value="1"/>
</dbReference>
<dbReference type="FunFam" id="3.30.420.140:FF:000001">
    <property type="entry name" value="RNA-binding transcriptional accessory protein"/>
    <property type="match status" value="1"/>
</dbReference>
<evidence type="ECO:0008006" key="5">
    <source>
        <dbReference type="Google" id="ProtNLM"/>
    </source>
</evidence>
<feature type="domain" description="YqgF/RNase H-like" evidence="2">
    <location>
        <begin position="239"/>
        <end position="339"/>
    </location>
</feature>
<dbReference type="SMART" id="SM00316">
    <property type="entry name" value="S1"/>
    <property type="match status" value="1"/>
</dbReference>
<dbReference type="SUPFAM" id="SSF47781">
    <property type="entry name" value="RuvA domain 2-like"/>
    <property type="match status" value="2"/>
</dbReference>
<dbReference type="InterPro" id="IPR010994">
    <property type="entry name" value="RuvA_2-like"/>
</dbReference>
<dbReference type="InterPro" id="IPR050437">
    <property type="entry name" value="Ribos_protein_bS1-like"/>
</dbReference>
<dbReference type="GO" id="GO:0006139">
    <property type="term" value="P:nucleobase-containing compound metabolic process"/>
    <property type="evidence" value="ECO:0007669"/>
    <property type="project" value="InterPro"/>
</dbReference>
<dbReference type="PANTHER" id="PTHR10724:SF10">
    <property type="entry name" value="S1 RNA-BINDING DOMAIN-CONTAINING PROTEIN 1"/>
    <property type="match status" value="1"/>
</dbReference>
<dbReference type="AlphaFoldDB" id="A0A443SAB1"/>
<accession>A0A443SAB1</accession>
<dbReference type="InterPro" id="IPR012340">
    <property type="entry name" value="NA-bd_OB-fold"/>
</dbReference>
<dbReference type="InterPro" id="IPR023323">
    <property type="entry name" value="Tex-like_dom_sf"/>
</dbReference>
<dbReference type="Pfam" id="PF16921">
    <property type="entry name" value="Tex_YqgF"/>
    <property type="match status" value="1"/>
</dbReference>
<dbReference type="GO" id="GO:0003729">
    <property type="term" value="F:mRNA binding"/>
    <property type="evidence" value="ECO:0007669"/>
    <property type="project" value="TreeGrafter"/>
</dbReference>
<dbReference type="Pfam" id="PF17674">
    <property type="entry name" value="HHH_9"/>
    <property type="match status" value="1"/>
</dbReference>
<dbReference type="InterPro" id="IPR003029">
    <property type="entry name" value="S1_domain"/>
</dbReference>
<name>A0A443SAB1_9ACAR</name>
<dbReference type="OrthoDB" id="6423343at2759"/>
<dbReference type="PANTHER" id="PTHR10724">
    <property type="entry name" value="30S RIBOSOMAL PROTEIN S1"/>
    <property type="match status" value="1"/>
</dbReference>
<dbReference type="SUPFAM" id="SSF158832">
    <property type="entry name" value="Tex N-terminal region-like"/>
    <property type="match status" value="1"/>
</dbReference>